<evidence type="ECO:0000313" key="4">
    <source>
        <dbReference type="Proteomes" id="UP001060919"/>
    </source>
</evidence>
<dbReference type="CDD" id="cd12105">
    <property type="entry name" value="HmuY"/>
    <property type="match status" value="1"/>
</dbReference>
<dbReference type="InterPro" id="IPR025921">
    <property type="entry name" value="HmuY"/>
</dbReference>
<keyword evidence="4" id="KW-1185">Reference proteome</keyword>
<dbReference type="Pfam" id="PF18962">
    <property type="entry name" value="Por_Secre_tail"/>
    <property type="match status" value="1"/>
</dbReference>
<dbReference type="AlphaFoldDB" id="A0A915YAB0"/>
<reference evidence="3" key="1">
    <citation type="submission" date="2022-09" db="EMBL/GenBank/DDBJ databases">
        <title>Aureispira anguillicida sp. nov., isolated from Leptocephalus of Japanese eel Anguilla japonica.</title>
        <authorList>
            <person name="Yuasa K."/>
            <person name="Mekata T."/>
            <person name="Ikunari K."/>
        </authorList>
    </citation>
    <scope>NUCLEOTIDE SEQUENCE</scope>
    <source>
        <strain evidence="3">EL160426</strain>
    </source>
</reference>
<dbReference type="Pfam" id="PF14064">
    <property type="entry name" value="HmuY"/>
    <property type="match status" value="1"/>
</dbReference>
<evidence type="ECO:0000313" key="3">
    <source>
        <dbReference type="EMBL" id="BDS09317.1"/>
    </source>
</evidence>
<protein>
    <submittedName>
        <fullName evidence="3">T9SS type A sorting domain-containing protein</fullName>
    </submittedName>
</protein>
<evidence type="ECO:0000259" key="2">
    <source>
        <dbReference type="Pfam" id="PF18962"/>
    </source>
</evidence>
<proteinExistence type="predicted"/>
<evidence type="ECO:0000256" key="1">
    <source>
        <dbReference type="SAM" id="SignalP"/>
    </source>
</evidence>
<name>A0A915YAB0_9BACT</name>
<dbReference type="EMBL" id="AP026867">
    <property type="protein sequence ID" value="BDS09317.1"/>
    <property type="molecule type" value="Genomic_DNA"/>
</dbReference>
<dbReference type="NCBIfam" id="TIGR04183">
    <property type="entry name" value="Por_Secre_tail"/>
    <property type="match status" value="1"/>
</dbReference>
<feature type="chain" id="PRO_5036675328" evidence="1">
    <location>
        <begin position="20"/>
        <end position="422"/>
    </location>
</feature>
<feature type="domain" description="Secretion system C-terminal sorting" evidence="2">
    <location>
        <begin position="344"/>
        <end position="420"/>
    </location>
</feature>
<feature type="signal peptide" evidence="1">
    <location>
        <begin position="1"/>
        <end position="19"/>
    </location>
</feature>
<accession>A0A915YAB0</accession>
<dbReference type="Proteomes" id="UP001060919">
    <property type="component" value="Chromosome"/>
</dbReference>
<organism evidence="3 4">
    <name type="scientific">Aureispira anguillae</name>
    <dbReference type="NCBI Taxonomy" id="2864201"/>
    <lineage>
        <taxon>Bacteria</taxon>
        <taxon>Pseudomonadati</taxon>
        <taxon>Bacteroidota</taxon>
        <taxon>Saprospiria</taxon>
        <taxon>Saprospirales</taxon>
        <taxon>Saprospiraceae</taxon>
        <taxon>Aureispira</taxon>
    </lineage>
</organism>
<keyword evidence="1" id="KW-0732">Signal</keyword>
<dbReference type="KEGG" id="aup:AsAng_0000140"/>
<dbReference type="RefSeq" id="WP_264790722.1">
    <property type="nucleotide sequence ID" value="NZ_AP026867.1"/>
</dbReference>
<sequence>MKTVLHLFLLLLISNITIAQSTHNFSMGASYANGQYYHLGTDATTSAAHASWDIAFSVYGATDAGIFINEGAAFMGTAPKLYHVPTKSFSDNILVSDLGDELKNTEKSWESGAFNTIKVASNWADYGWGTYNMSNHKVEGTALYVIELGNGSHKKLTIDSLTGGSYYFSYADLDGSNLQQKSISKNNFANQTLAYFSFATNNTVTVEPSTGWDWVFTRYETILDNNGAPLAYNVGGILTNRNVEAVIADGIDPATVDAANYTTTADSLTIIGHTWKNYGFSTGWTVDADRVYFVKTADNNLYKIQFIDFQGSSTGQGTFLKTYLGQWTSIESTQNYTALEQFKLFPNPASSQINLTFSLDQAQEGMRLQLTNMLGQTVLETSLDGKRGLNGVEFNVEQFNAGNYILTLQSEQVLISQQVILN</sequence>
<gene>
    <name evidence="3" type="ORF">AsAng_0000140</name>
</gene>
<dbReference type="InterPro" id="IPR026444">
    <property type="entry name" value="Secre_tail"/>
</dbReference>